<accession>A0ABT4TZA8</accession>
<dbReference type="Gene3D" id="1.20.1260.10">
    <property type="match status" value="1"/>
</dbReference>
<organism evidence="2 3">
    <name type="scientific">Nocardiopsis endophytica</name>
    <dbReference type="NCBI Taxonomy" id="3018445"/>
    <lineage>
        <taxon>Bacteria</taxon>
        <taxon>Bacillati</taxon>
        <taxon>Actinomycetota</taxon>
        <taxon>Actinomycetes</taxon>
        <taxon>Streptosporangiales</taxon>
        <taxon>Nocardiopsidaceae</taxon>
        <taxon>Nocardiopsis</taxon>
    </lineage>
</organism>
<sequence length="237" mass="24454">MTDTSATSAAAQAPSGVVDLLGLLAYAELVSFFRLSDAAGLAPDLAAKGELAGVAATEYRHYRMLHERLAAMGADPEAAMAPFVEPLDAWHGRTEPRTWLESLVKTYVGDGIAGDFYRTVAEHADAETAEAVRGAVSETERAEAVAVRVRTAVQEDPKLAGPLSLWARRLVGEALSQAQLVAAARPELAALVARGATGGDSGEGGSGGKGDLAAVSRLFAGLTEAHSARLEAMGLSG</sequence>
<dbReference type="InterPro" id="IPR009078">
    <property type="entry name" value="Ferritin-like_SF"/>
</dbReference>
<dbReference type="InterPro" id="IPR059125">
    <property type="entry name" value="Ferritin_actino"/>
</dbReference>
<feature type="domain" description="Ferritin-like" evidence="1">
    <location>
        <begin position="15"/>
        <end position="194"/>
    </location>
</feature>
<name>A0ABT4TZA8_9ACTN</name>
<dbReference type="InterPro" id="IPR012347">
    <property type="entry name" value="Ferritin-like"/>
</dbReference>
<protein>
    <submittedName>
        <fullName evidence="2">Ferritin-like fold-containing protein</fullName>
    </submittedName>
</protein>
<dbReference type="RefSeq" id="WP_270683956.1">
    <property type="nucleotide sequence ID" value="NZ_JAQFWQ010000009.1"/>
</dbReference>
<dbReference type="Pfam" id="PF13794">
    <property type="entry name" value="MiaE_2"/>
    <property type="match status" value="1"/>
</dbReference>
<gene>
    <name evidence="2" type="ORF">O4J56_05220</name>
</gene>
<reference evidence="2 3" key="1">
    <citation type="submission" date="2023-01" db="EMBL/GenBank/DDBJ databases">
        <title>Draft genome sequence of Nocardiopsis sp. RSe5-2 isolated from halophytes.</title>
        <authorList>
            <person name="Duangmal K."/>
            <person name="Chantavorakit T."/>
        </authorList>
    </citation>
    <scope>NUCLEOTIDE SEQUENCE [LARGE SCALE GENOMIC DNA]</scope>
    <source>
        <strain evidence="2 3">RSe5-2</strain>
    </source>
</reference>
<keyword evidence="3" id="KW-1185">Reference proteome</keyword>
<proteinExistence type="predicted"/>
<dbReference type="Proteomes" id="UP001527866">
    <property type="component" value="Unassembled WGS sequence"/>
</dbReference>
<evidence type="ECO:0000259" key="1">
    <source>
        <dbReference type="Pfam" id="PF13794"/>
    </source>
</evidence>
<comment type="caution">
    <text evidence="2">The sequence shown here is derived from an EMBL/GenBank/DDBJ whole genome shotgun (WGS) entry which is preliminary data.</text>
</comment>
<evidence type="ECO:0000313" key="3">
    <source>
        <dbReference type="Proteomes" id="UP001527866"/>
    </source>
</evidence>
<evidence type="ECO:0000313" key="2">
    <source>
        <dbReference type="EMBL" id="MDA2810031.1"/>
    </source>
</evidence>
<dbReference type="EMBL" id="JAQFWQ010000009">
    <property type="protein sequence ID" value="MDA2810031.1"/>
    <property type="molecule type" value="Genomic_DNA"/>
</dbReference>
<dbReference type="SUPFAM" id="SSF47240">
    <property type="entry name" value="Ferritin-like"/>
    <property type="match status" value="1"/>
</dbReference>
<dbReference type="CDD" id="cd00657">
    <property type="entry name" value="Ferritin_like"/>
    <property type="match status" value="1"/>
</dbReference>